<feature type="region of interest" description="Disordered" evidence="8">
    <location>
        <begin position="655"/>
        <end position="674"/>
    </location>
</feature>
<feature type="region of interest" description="Disordered" evidence="8">
    <location>
        <begin position="196"/>
        <end position="234"/>
    </location>
</feature>
<organism evidence="11 12">
    <name type="scientific">Corchorus capsularis</name>
    <name type="common">Jute</name>
    <dbReference type="NCBI Taxonomy" id="210143"/>
    <lineage>
        <taxon>Eukaryota</taxon>
        <taxon>Viridiplantae</taxon>
        <taxon>Streptophyta</taxon>
        <taxon>Embryophyta</taxon>
        <taxon>Tracheophyta</taxon>
        <taxon>Spermatophyta</taxon>
        <taxon>Magnoliopsida</taxon>
        <taxon>eudicotyledons</taxon>
        <taxon>Gunneridae</taxon>
        <taxon>Pentapetalae</taxon>
        <taxon>rosids</taxon>
        <taxon>malvids</taxon>
        <taxon>Malvales</taxon>
        <taxon>Malvaceae</taxon>
        <taxon>Grewioideae</taxon>
        <taxon>Apeibeae</taxon>
        <taxon>Corchorus</taxon>
    </lineage>
</organism>
<dbReference type="Gene3D" id="1.10.510.10">
    <property type="entry name" value="Transferase(Phosphotransferase) domain 1"/>
    <property type="match status" value="2"/>
</dbReference>
<protein>
    <recommendedName>
        <fullName evidence="10">Protein kinase domain-containing protein</fullName>
    </recommendedName>
</protein>
<reference evidence="11 12" key="1">
    <citation type="submission" date="2013-09" db="EMBL/GenBank/DDBJ databases">
        <title>Corchorus capsularis genome sequencing.</title>
        <authorList>
            <person name="Alam M."/>
            <person name="Haque M.S."/>
            <person name="Islam M.S."/>
            <person name="Emdad E.M."/>
            <person name="Islam M.M."/>
            <person name="Ahmed B."/>
            <person name="Halim A."/>
            <person name="Hossen Q.M.M."/>
            <person name="Hossain M.Z."/>
            <person name="Ahmed R."/>
            <person name="Khan M.M."/>
            <person name="Islam R."/>
            <person name="Rashid M.M."/>
            <person name="Khan S.A."/>
            <person name="Rahman M.S."/>
            <person name="Alam M."/>
        </authorList>
    </citation>
    <scope>NUCLEOTIDE SEQUENCE [LARGE SCALE GENOMIC DNA]</scope>
    <source>
        <strain evidence="12">cv. CVL-1</strain>
        <tissue evidence="11">Whole seedling</tissue>
    </source>
</reference>
<feature type="binding site" evidence="7">
    <location>
        <position position="290"/>
    </location>
    <ligand>
        <name>ATP</name>
        <dbReference type="ChEBI" id="CHEBI:30616"/>
    </ligand>
</feature>
<gene>
    <name evidence="11" type="ORF">CCACVL1_13095</name>
</gene>
<feature type="region of interest" description="Disordered" evidence="8">
    <location>
        <begin position="679"/>
        <end position="698"/>
    </location>
</feature>
<dbReference type="InterPro" id="IPR032872">
    <property type="entry name" value="WAK_assoc_C"/>
</dbReference>
<feature type="domain" description="Protein kinase" evidence="10">
    <location>
        <begin position="262"/>
        <end position="539"/>
    </location>
</feature>
<evidence type="ECO:0000256" key="2">
    <source>
        <dbReference type="ARBA" id="ARBA00022679"/>
    </source>
</evidence>
<dbReference type="STRING" id="210143.A0A1R3ICE1"/>
<keyword evidence="12" id="KW-1185">Reference proteome</keyword>
<evidence type="ECO:0000313" key="12">
    <source>
        <dbReference type="Proteomes" id="UP000188268"/>
    </source>
</evidence>
<keyword evidence="9" id="KW-1133">Transmembrane helix</keyword>
<evidence type="ECO:0000256" key="5">
    <source>
        <dbReference type="ARBA" id="ARBA00022840"/>
    </source>
</evidence>
<name>A0A1R3ICE1_COCAP</name>
<dbReference type="InterPro" id="IPR017441">
    <property type="entry name" value="Protein_kinase_ATP_BS"/>
</dbReference>
<feature type="region of interest" description="Disordered" evidence="8">
    <location>
        <begin position="594"/>
        <end position="649"/>
    </location>
</feature>
<dbReference type="FunFam" id="3.30.200.20:FF:000214">
    <property type="entry name" value="WAK1-OsWAK receptor-like cytoplasmic kinase (OsWAK-RLCK)"/>
    <property type="match status" value="1"/>
</dbReference>
<feature type="transmembrane region" description="Helical" evidence="9">
    <location>
        <begin position="162"/>
        <end position="186"/>
    </location>
</feature>
<evidence type="ECO:0000256" key="6">
    <source>
        <dbReference type="ARBA" id="ARBA00023180"/>
    </source>
</evidence>
<comment type="caution">
    <text evidence="11">The sequence shown here is derived from an EMBL/GenBank/DDBJ whole genome shotgun (WGS) entry which is preliminary data.</text>
</comment>
<dbReference type="PROSITE" id="PS00108">
    <property type="entry name" value="PROTEIN_KINASE_ST"/>
    <property type="match status" value="1"/>
</dbReference>
<dbReference type="Proteomes" id="UP000188268">
    <property type="component" value="Unassembled WGS sequence"/>
</dbReference>
<dbReference type="InterPro" id="IPR000719">
    <property type="entry name" value="Prot_kinase_dom"/>
</dbReference>
<evidence type="ECO:0000256" key="4">
    <source>
        <dbReference type="ARBA" id="ARBA00022777"/>
    </source>
</evidence>
<dbReference type="AlphaFoldDB" id="A0A1R3ICE1"/>
<evidence type="ECO:0000259" key="10">
    <source>
        <dbReference type="PROSITE" id="PS50011"/>
    </source>
</evidence>
<dbReference type="Gramene" id="OMO80249">
    <property type="protein sequence ID" value="OMO80249"/>
    <property type="gene ID" value="CCACVL1_13095"/>
</dbReference>
<dbReference type="SUPFAM" id="SSF56112">
    <property type="entry name" value="Protein kinase-like (PK-like)"/>
    <property type="match status" value="1"/>
</dbReference>
<evidence type="ECO:0000256" key="9">
    <source>
        <dbReference type="SAM" id="Phobius"/>
    </source>
</evidence>
<evidence type="ECO:0000313" key="11">
    <source>
        <dbReference type="EMBL" id="OMO80249.1"/>
    </source>
</evidence>
<dbReference type="Pfam" id="PF00069">
    <property type="entry name" value="Pkinase"/>
    <property type="match status" value="1"/>
</dbReference>
<keyword evidence="3 7" id="KW-0547">Nucleotide-binding</keyword>
<accession>A0A1R3ICE1</accession>
<keyword evidence="5 7" id="KW-0067">ATP-binding</keyword>
<keyword evidence="9" id="KW-0812">Transmembrane</keyword>
<dbReference type="InterPro" id="IPR011009">
    <property type="entry name" value="Kinase-like_dom_sf"/>
</dbReference>
<dbReference type="Pfam" id="PF14380">
    <property type="entry name" value="WAK_assoc"/>
    <property type="match status" value="1"/>
</dbReference>
<dbReference type="OrthoDB" id="4062651at2759"/>
<dbReference type="PANTHER" id="PTHR46008:SF2">
    <property type="entry name" value="LEAF RUST 10 DISEASE-RESISTANCE LOCUS RECEPTOR-LIKE PROTEIN KINASE-LIKE 1.4"/>
    <property type="match status" value="1"/>
</dbReference>
<dbReference type="InterPro" id="IPR008271">
    <property type="entry name" value="Ser/Thr_kinase_AS"/>
</dbReference>
<keyword evidence="4" id="KW-0418">Kinase</keyword>
<dbReference type="GO" id="GO:0005524">
    <property type="term" value="F:ATP binding"/>
    <property type="evidence" value="ECO:0007669"/>
    <property type="project" value="UniProtKB-UniRule"/>
</dbReference>
<dbReference type="Gene3D" id="3.30.200.20">
    <property type="entry name" value="Phosphorylase Kinase, domain 1"/>
    <property type="match status" value="1"/>
</dbReference>
<sequence>MTLSRSNLYNNPSPCMPNFTNTTLNSTFFTQTPDNQNVTFFYGCYALNSSSYEPPNLFTCNNSGAYYVVGPVPVDPVFNVINCGVSVVVPMLKSAADELVRNRTLLGQVLMEGFNVNYSIPYGDECSECLDSGGECGWFSGRPVCICGDRICDSTEKEVEQFLALSLGLAIAGAVLAGIGIGMLILRLRQRKKKIADQTQSRDLPTPPSSKGAPPSSTTNLSQSTPSYSTSRSYHHDIEKGSTYFGAHVFSYEELEEATECFNPSKELGEGGFGTVYYGVLRDGRVVAVKRLYESNFKRVEQYMNEIEILTRIRHPNLVTLYGCTSRRSRELLLVYEYIPNGTVADHLHGKMSNSGLLPWPVRLNIAVESARALAYLHASDIIHRDVKTNNILLDKNFHLTEKSDVYSFGVVLIELISSKQAVDTNRHRYDINLANMAISRIQNHALHELIDPSLGFESDYAVKTTMTAVSALAFRCLQQDREMRPSMEEVLQALEAIQNKELGAEKAEVVDIITSEAAEVVDIRSDDVGLLKHIPPPLSPDSVNEKWVSSSTIDTTPHRVNEKWCAVAGSPGRSPTTSPVVHLRRRKTLRMLLNRSSTTERRRFYRRHDDNSFDPPPQPPPPPPPTVPSATSTAENKKNSNGKKSRRKLKELFVASPPFEERESNNNNKSCAEETVDLLPGTASSGDGFSSRGSGSLRPITASFRYRLLRRAWRPMLVTIPE</sequence>
<feature type="compositionally biased region" description="Low complexity" evidence="8">
    <location>
        <begin position="685"/>
        <end position="697"/>
    </location>
</feature>
<evidence type="ECO:0000256" key="7">
    <source>
        <dbReference type="PROSITE-ProRule" id="PRU10141"/>
    </source>
</evidence>
<dbReference type="SMART" id="SM00220">
    <property type="entry name" value="S_TKc"/>
    <property type="match status" value="1"/>
</dbReference>
<keyword evidence="2" id="KW-0808">Transferase</keyword>
<dbReference type="PROSITE" id="PS50011">
    <property type="entry name" value="PROTEIN_KINASE_DOM"/>
    <property type="match status" value="1"/>
</dbReference>
<keyword evidence="6" id="KW-0325">Glycoprotein</keyword>
<dbReference type="PROSITE" id="PS00107">
    <property type="entry name" value="PROTEIN_KINASE_ATP"/>
    <property type="match status" value="1"/>
</dbReference>
<evidence type="ECO:0000256" key="8">
    <source>
        <dbReference type="SAM" id="MobiDB-lite"/>
    </source>
</evidence>
<proteinExistence type="predicted"/>
<dbReference type="Pfam" id="PF07714">
    <property type="entry name" value="PK_Tyr_Ser-Thr"/>
    <property type="match status" value="1"/>
</dbReference>
<keyword evidence="9" id="KW-0472">Membrane</keyword>
<keyword evidence="1" id="KW-0723">Serine/threonine-protein kinase</keyword>
<dbReference type="GO" id="GO:0004674">
    <property type="term" value="F:protein serine/threonine kinase activity"/>
    <property type="evidence" value="ECO:0007669"/>
    <property type="project" value="UniProtKB-KW"/>
</dbReference>
<dbReference type="InterPro" id="IPR001245">
    <property type="entry name" value="Ser-Thr/Tyr_kinase_cat_dom"/>
</dbReference>
<feature type="compositionally biased region" description="Low complexity" evidence="8">
    <location>
        <begin position="222"/>
        <end position="232"/>
    </location>
</feature>
<dbReference type="PANTHER" id="PTHR46008">
    <property type="entry name" value="LEAF RUST 10 DISEASE-RESISTANCE LOCUS RECEPTOR-LIKE PROTEIN KINASE-LIKE 1.4"/>
    <property type="match status" value="1"/>
</dbReference>
<evidence type="ECO:0000256" key="1">
    <source>
        <dbReference type="ARBA" id="ARBA00022527"/>
    </source>
</evidence>
<feature type="compositionally biased region" description="Pro residues" evidence="8">
    <location>
        <begin position="615"/>
        <end position="628"/>
    </location>
</feature>
<dbReference type="EMBL" id="AWWV01010317">
    <property type="protein sequence ID" value="OMO80249.1"/>
    <property type="molecule type" value="Genomic_DNA"/>
</dbReference>
<dbReference type="OMA" id="RWYANDS"/>
<evidence type="ECO:0000256" key="3">
    <source>
        <dbReference type="ARBA" id="ARBA00022741"/>
    </source>
</evidence>
<feature type="compositionally biased region" description="Basic and acidic residues" evidence="8">
    <location>
        <begin position="599"/>
        <end position="612"/>
    </location>
</feature>